<accession>A0ABN8EIJ2</accession>
<gene>
    <name evidence="1" type="ORF">SIN8267_02305</name>
</gene>
<evidence type="ECO:0008006" key="3">
    <source>
        <dbReference type="Google" id="ProtNLM"/>
    </source>
</evidence>
<dbReference type="RefSeq" id="WP_237444881.1">
    <property type="nucleotide sequence ID" value="NZ_CAKLPX010000002.1"/>
</dbReference>
<dbReference type="Proteomes" id="UP000838100">
    <property type="component" value="Unassembled WGS sequence"/>
</dbReference>
<name>A0ABN8EIJ2_9GAMM</name>
<sequence length="110" mass="11990">MKITTTITLRIGKPGAYEYVAPGTPVNLPNEEAEYLVSRGFSIQEPSKSSKSTDLIDAIMDAIDDLKPDAFGKDGKPSVKAIEEILGQGISGGDRDKAWDAYQCLIRDER</sequence>
<keyword evidence="2" id="KW-1185">Reference proteome</keyword>
<protein>
    <recommendedName>
        <fullName evidence="3">Phage protein</fullName>
    </recommendedName>
</protein>
<dbReference type="EMBL" id="CAKLPX010000002">
    <property type="protein sequence ID" value="CAH0992189.1"/>
    <property type="molecule type" value="Genomic_DNA"/>
</dbReference>
<comment type="caution">
    <text evidence="1">The sequence shown here is derived from an EMBL/GenBank/DDBJ whole genome shotgun (WGS) entry which is preliminary data.</text>
</comment>
<reference evidence="1" key="1">
    <citation type="submission" date="2021-12" db="EMBL/GenBank/DDBJ databases">
        <authorList>
            <person name="Rodrigo-Torres L."/>
            <person name="Arahal R. D."/>
            <person name="Lucena T."/>
        </authorList>
    </citation>
    <scope>NUCLEOTIDE SEQUENCE</scope>
    <source>
        <strain evidence="1">CECT 8267</strain>
    </source>
</reference>
<evidence type="ECO:0000313" key="2">
    <source>
        <dbReference type="Proteomes" id="UP000838100"/>
    </source>
</evidence>
<proteinExistence type="predicted"/>
<evidence type="ECO:0000313" key="1">
    <source>
        <dbReference type="EMBL" id="CAH0992189.1"/>
    </source>
</evidence>
<organism evidence="1 2">
    <name type="scientific">Sinobacterium norvegicum</name>
    <dbReference type="NCBI Taxonomy" id="1641715"/>
    <lineage>
        <taxon>Bacteria</taxon>
        <taxon>Pseudomonadati</taxon>
        <taxon>Pseudomonadota</taxon>
        <taxon>Gammaproteobacteria</taxon>
        <taxon>Cellvibrionales</taxon>
        <taxon>Spongiibacteraceae</taxon>
        <taxon>Sinobacterium</taxon>
    </lineage>
</organism>